<dbReference type="AlphaFoldDB" id="A0AAX6NE29"/>
<sequence length="376" mass="42265">MFIQTNIRDNKLQYLQKVNSSLTLENIEKLSTGLRINTTKDDVAAANVSVRMSSQLNEGKERINTELQLKSLYETADGYLSGIIDQIQRIRELTIQNHNGTLSNNNHASLQTEANMLVNSITNTIKSATYNTLNIFQKSNNLFDLSQYIAKNPTAYQLEDENSFKVNELGYFYYNHPTLDLKAGKTYTVSYSNSSEPMILELKRNDGSILVNQVINGAYSFTPSTDETVYTKFFTSTEGTIFKGLQIKEDGNVTPYESYGLKYLGYGTESIDLDSLDLNNLDLNSKEALTKLDNAMSVLLKNRTALGTKLEKVNFAIDIYQNQVVNNTGGLSKIQDTDFEKTSSELTKNELTAQTIVLLMNENKQTRENAMQLLKG</sequence>
<name>A0AAX6NE29_PRIAR</name>
<protein>
    <recommendedName>
        <fullName evidence="2 4">Flagellin</fullName>
    </recommendedName>
</protein>
<comment type="similarity">
    <text evidence="1 4">Belongs to the bacterial flagellin family.</text>
</comment>
<comment type="function">
    <text evidence="4">Flagellin is the subunit protein which polymerizes to form the filaments of bacterial flagella.</text>
</comment>
<reference evidence="7" key="2">
    <citation type="submission" date="2022-12" db="EMBL/GenBank/DDBJ databases">
        <authorList>
            <person name="Dechsakulwatana C."/>
            <person name="Rungsihiranrut A."/>
            <person name="Muangchinda C."/>
            <person name="Ningthoujam R."/>
            <person name="Klankeo P."/>
            <person name="Pinyakong O."/>
        </authorList>
    </citation>
    <scope>NUCLEOTIDE SEQUENCE</scope>
    <source>
        <strain evidence="7">TL01-2</strain>
    </source>
</reference>
<feature type="domain" description="Flagellin N-terminal" evidence="5">
    <location>
        <begin position="3"/>
        <end position="140"/>
    </location>
</feature>
<keyword evidence="3 4" id="KW-0975">Bacterial flagellum</keyword>
<dbReference type="GO" id="GO:0005576">
    <property type="term" value="C:extracellular region"/>
    <property type="evidence" value="ECO:0007669"/>
    <property type="project" value="UniProtKB-SubCell"/>
</dbReference>
<dbReference type="PANTHER" id="PTHR42792:SF2">
    <property type="entry name" value="FLAGELLIN"/>
    <property type="match status" value="1"/>
</dbReference>
<organism evidence="7 8">
    <name type="scientific">Priestia aryabhattai</name>
    <name type="common">Bacillus aryabhattai</name>
    <dbReference type="NCBI Taxonomy" id="412384"/>
    <lineage>
        <taxon>Bacteria</taxon>
        <taxon>Bacillati</taxon>
        <taxon>Bacillota</taxon>
        <taxon>Bacilli</taxon>
        <taxon>Bacillales</taxon>
        <taxon>Bacillaceae</taxon>
        <taxon>Priestia</taxon>
    </lineage>
</organism>
<dbReference type="Pfam" id="PF00669">
    <property type="entry name" value="Flagellin_N"/>
    <property type="match status" value="1"/>
</dbReference>
<reference evidence="7" key="1">
    <citation type="journal article" date="2022" name="J Environ Chem Eng">
        <title>Biodegradation of petroleum oil using a constructed nonpathogenic and heavy metal-tolerant bacterial consortium isolated from marine sponges.</title>
        <authorList>
            <person name="Dechsakulwatana C."/>
            <person name="Rungsihiranrut A."/>
            <person name="Muangchinda C."/>
            <person name="Ningthoujam R."/>
            <person name="Klankeo P."/>
            <person name="Pinyakong O."/>
        </authorList>
    </citation>
    <scope>NUCLEOTIDE SEQUENCE</scope>
    <source>
        <strain evidence="7">TL01-2</strain>
    </source>
</reference>
<dbReference type="PRINTS" id="PR00207">
    <property type="entry name" value="FLAGELLIN"/>
</dbReference>
<evidence type="ECO:0000256" key="4">
    <source>
        <dbReference type="RuleBase" id="RU362073"/>
    </source>
</evidence>
<comment type="caution">
    <text evidence="7">The sequence shown here is derived from an EMBL/GenBank/DDBJ whole genome shotgun (WGS) entry which is preliminary data.</text>
</comment>
<evidence type="ECO:0000256" key="1">
    <source>
        <dbReference type="ARBA" id="ARBA00005709"/>
    </source>
</evidence>
<dbReference type="GO" id="GO:0009288">
    <property type="term" value="C:bacterial-type flagellum"/>
    <property type="evidence" value="ECO:0007669"/>
    <property type="project" value="UniProtKB-SubCell"/>
</dbReference>
<comment type="subcellular location">
    <subcellularLocation>
        <location evidence="4">Secreted</location>
    </subcellularLocation>
    <subcellularLocation>
        <location evidence="4">Bacterial flagellum</location>
    </subcellularLocation>
</comment>
<dbReference type="EMBL" id="JAPTGD010000002">
    <property type="protein sequence ID" value="MDU9693910.1"/>
    <property type="molecule type" value="Genomic_DNA"/>
</dbReference>
<evidence type="ECO:0000259" key="6">
    <source>
        <dbReference type="Pfam" id="PF00700"/>
    </source>
</evidence>
<gene>
    <name evidence="7" type="ORF">O0Q50_22270</name>
</gene>
<dbReference type="Proteomes" id="UP001269400">
    <property type="component" value="Unassembled WGS sequence"/>
</dbReference>
<keyword evidence="7" id="KW-0969">Cilium</keyword>
<keyword evidence="7" id="KW-0282">Flagellum</keyword>
<dbReference type="SUPFAM" id="SSF64518">
    <property type="entry name" value="Phase 1 flagellin"/>
    <property type="match status" value="1"/>
</dbReference>
<evidence type="ECO:0000256" key="3">
    <source>
        <dbReference type="ARBA" id="ARBA00023143"/>
    </source>
</evidence>
<dbReference type="InterPro" id="IPR046358">
    <property type="entry name" value="Flagellin_C"/>
</dbReference>
<keyword evidence="4" id="KW-0964">Secreted</keyword>
<dbReference type="Pfam" id="PF00700">
    <property type="entry name" value="Flagellin_C"/>
    <property type="match status" value="1"/>
</dbReference>
<accession>A0AAX6NE29</accession>
<dbReference type="InterPro" id="IPR001029">
    <property type="entry name" value="Flagellin_N"/>
</dbReference>
<keyword evidence="7" id="KW-0966">Cell projection</keyword>
<dbReference type="RefSeq" id="WP_316911127.1">
    <property type="nucleotide sequence ID" value="NZ_JAPTGD010000002.1"/>
</dbReference>
<evidence type="ECO:0000313" key="7">
    <source>
        <dbReference type="EMBL" id="MDU9693910.1"/>
    </source>
</evidence>
<dbReference type="PANTHER" id="PTHR42792">
    <property type="entry name" value="FLAGELLIN"/>
    <property type="match status" value="1"/>
</dbReference>
<proteinExistence type="inferred from homology"/>
<dbReference type="InterPro" id="IPR001492">
    <property type="entry name" value="Flagellin"/>
</dbReference>
<evidence type="ECO:0000259" key="5">
    <source>
        <dbReference type="Pfam" id="PF00669"/>
    </source>
</evidence>
<dbReference type="GO" id="GO:0005198">
    <property type="term" value="F:structural molecule activity"/>
    <property type="evidence" value="ECO:0007669"/>
    <property type="project" value="UniProtKB-UniRule"/>
</dbReference>
<feature type="domain" description="Flagellin C-terminal" evidence="6">
    <location>
        <begin position="290"/>
        <end position="374"/>
    </location>
</feature>
<evidence type="ECO:0000256" key="2">
    <source>
        <dbReference type="ARBA" id="ARBA00020110"/>
    </source>
</evidence>
<dbReference type="Gene3D" id="1.20.1330.10">
    <property type="entry name" value="f41 fragment of flagellin, N-terminal domain"/>
    <property type="match status" value="1"/>
</dbReference>
<evidence type="ECO:0000313" key="8">
    <source>
        <dbReference type="Proteomes" id="UP001269400"/>
    </source>
</evidence>